<feature type="transmembrane region" description="Helical" evidence="6">
    <location>
        <begin position="6"/>
        <end position="26"/>
    </location>
</feature>
<dbReference type="AlphaFoldDB" id="A0A329B5E7"/>
<protein>
    <submittedName>
        <fullName evidence="7">Threonine/homoserine/homoserine lactone efflux protein</fullName>
    </submittedName>
</protein>
<dbReference type="EMBL" id="QLTK01000089">
    <property type="protein sequence ID" value="RAS13319.1"/>
    <property type="molecule type" value="Genomic_DNA"/>
</dbReference>
<evidence type="ECO:0000256" key="2">
    <source>
        <dbReference type="ARBA" id="ARBA00022475"/>
    </source>
</evidence>
<proteinExistence type="predicted"/>
<comment type="subcellular location">
    <subcellularLocation>
        <location evidence="1">Cell membrane</location>
        <topology evidence="1">Multi-pass membrane protein</topology>
    </subcellularLocation>
</comment>
<evidence type="ECO:0000256" key="4">
    <source>
        <dbReference type="ARBA" id="ARBA00022989"/>
    </source>
</evidence>
<sequence>MSLHTYLLFLPACFALNMAFGPNNVLSLSNGARKGAMHSVVASFGRLVAFSIMIAITGFGLGALLLTSQTLFTALKFAGAAYLVWLGVKLLRSKSVDQSIVTAEQAVQHKDRAGLLIKDCKQEFYVAAGNPKAILIFTAFFPQFIDRAHYAVSFTTLGVTFLLLELAAIAIYAVIGARLRSLTTNPKGFVWLNRASGSLMIGFGVLLATLRRPAV</sequence>
<keyword evidence="2" id="KW-1003">Cell membrane</keyword>
<dbReference type="GO" id="GO:0005886">
    <property type="term" value="C:plasma membrane"/>
    <property type="evidence" value="ECO:0007669"/>
    <property type="project" value="UniProtKB-SubCell"/>
</dbReference>
<dbReference type="Proteomes" id="UP000248918">
    <property type="component" value="Unassembled WGS sequence"/>
</dbReference>
<evidence type="ECO:0000256" key="3">
    <source>
        <dbReference type="ARBA" id="ARBA00022692"/>
    </source>
</evidence>
<comment type="caution">
    <text evidence="7">The sequence shown here is derived from an EMBL/GenBank/DDBJ whole genome shotgun (WGS) entry which is preliminary data.</text>
</comment>
<feature type="transmembrane region" description="Helical" evidence="6">
    <location>
        <begin position="124"/>
        <end position="145"/>
    </location>
</feature>
<dbReference type="GO" id="GO:0015171">
    <property type="term" value="F:amino acid transmembrane transporter activity"/>
    <property type="evidence" value="ECO:0007669"/>
    <property type="project" value="TreeGrafter"/>
</dbReference>
<accession>A0A329B5E7</accession>
<keyword evidence="5 6" id="KW-0472">Membrane</keyword>
<evidence type="ECO:0000256" key="1">
    <source>
        <dbReference type="ARBA" id="ARBA00004651"/>
    </source>
</evidence>
<dbReference type="InterPro" id="IPR001123">
    <property type="entry name" value="LeuE-type"/>
</dbReference>
<evidence type="ECO:0000256" key="6">
    <source>
        <dbReference type="SAM" id="Phobius"/>
    </source>
</evidence>
<evidence type="ECO:0000313" key="8">
    <source>
        <dbReference type="Proteomes" id="UP000248918"/>
    </source>
</evidence>
<dbReference type="PANTHER" id="PTHR30086">
    <property type="entry name" value="ARGININE EXPORTER PROTEIN ARGO"/>
    <property type="match status" value="1"/>
</dbReference>
<feature type="transmembrane region" description="Helical" evidence="6">
    <location>
        <begin position="72"/>
        <end position="91"/>
    </location>
</feature>
<reference evidence="7 8" key="1">
    <citation type="submission" date="2018-06" db="EMBL/GenBank/DDBJ databases">
        <title>Genomic Encyclopedia of Type Strains, Phase III (KMG-III): the genomes of soil and plant-associated and newly described type strains.</title>
        <authorList>
            <person name="Whitman W."/>
        </authorList>
    </citation>
    <scope>NUCLEOTIDE SEQUENCE [LARGE SCALE GENOMIC DNA]</scope>
    <source>
        <strain evidence="7 8">LMG 23644</strain>
    </source>
</reference>
<dbReference type="PIRSF" id="PIRSF006324">
    <property type="entry name" value="LeuE"/>
    <property type="match status" value="1"/>
</dbReference>
<dbReference type="RefSeq" id="WP_111936028.1">
    <property type="nucleotide sequence ID" value="NZ_CADFFP010000076.1"/>
</dbReference>
<name>A0A329B5E7_9BURK</name>
<feature type="transmembrane region" description="Helical" evidence="6">
    <location>
        <begin position="189"/>
        <end position="210"/>
    </location>
</feature>
<dbReference type="OrthoDB" id="9804822at2"/>
<evidence type="ECO:0000313" key="7">
    <source>
        <dbReference type="EMBL" id="RAS13319.1"/>
    </source>
</evidence>
<gene>
    <name evidence="7" type="ORF">BX591_1891</name>
</gene>
<dbReference type="PANTHER" id="PTHR30086:SF20">
    <property type="entry name" value="ARGININE EXPORTER PROTEIN ARGO-RELATED"/>
    <property type="match status" value="1"/>
</dbReference>
<keyword evidence="3 6" id="KW-0812">Transmembrane</keyword>
<organism evidence="7 8">
    <name type="scientific">Paraburkholderia bryophila</name>
    <dbReference type="NCBI Taxonomy" id="420952"/>
    <lineage>
        <taxon>Bacteria</taxon>
        <taxon>Pseudomonadati</taxon>
        <taxon>Pseudomonadota</taxon>
        <taxon>Betaproteobacteria</taxon>
        <taxon>Burkholderiales</taxon>
        <taxon>Burkholderiaceae</taxon>
        <taxon>Paraburkholderia</taxon>
    </lineage>
</organism>
<dbReference type="Pfam" id="PF01810">
    <property type="entry name" value="LysE"/>
    <property type="match status" value="1"/>
</dbReference>
<feature type="transmembrane region" description="Helical" evidence="6">
    <location>
        <begin position="47"/>
        <end position="66"/>
    </location>
</feature>
<feature type="transmembrane region" description="Helical" evidence="6">
    <location>
        <begin position="151"/>
        <end position="177"/>
    </location>
</feature>
<keyword evidence="4 6" id="KW-1133">Transmembrane helix</keyword>
<evidence type="ECO:0000256" key="5">
    <source>
        <dbReference type="ARBA" id="ARBA00023136"/>
    </source>
</evidence>